<dbReference type="OrthoDB" id="9804578at2"/>
<reference evidence="9 11" key="1">
    <citation type="journal article" date="2021" name="Mol. Ecol.">
        <title>Polar bear-adapted Ursidibacter maritimus are remarkably conserved after generations in captivity.</title>
        <authorList>
            <person name="Espinosa-Gongora C."/>
            <person name="Hansen M.J."/>
            <person name="Bertelsen M.F."/>
            <person name="Bojesen A.M."/>
        </authorList>
    </citation>
    <scope>NUCLEOTIDE SEQUENCE</scope>
    <source>
        <strain evidence="9">Pb43105x</strain>
        <strain evidence="8 11">Pb43106</strain>
    </source>
</reference>
<evidence type="ECO:0000313" key="9">
    <source>
        <dbReference type="EMBL" id="MBV6547399.1"/>
    </source>
</evidence>
<keyword evidence="3" id="KW-0028">Amino-acid biosynthesis</keyword>
<comment type="pathway">
    <text evidence="1">Amino-acid biosynthesis; L-tryptophan biosynthesis; L-tryptophan from chorismate: step 5/5.</text>
</comment>
<dbReference type="Gene3D" id="3.20.20.70">
    <property type="entry name" value="Aldolase class I"/>
    <property type="match status" value="1"/>
</dbReference>
<organism evidence="9 10">
    <name type="scientific">Ursidibacter maritimus</name>
    <dbReference type="NCBI Taxonomy" id="1331689"/>
    <lineage>
        <taxon>Bacteria</taxon>
        <taxon>Pseudomonadati</taxon>
        <taxon>Pseudomonadota</taxon>
        <taxon>Gammaproteobacteria</taxon>
        <taxon>Pasteurellales</taxon>
        <taxon>Pasteurellaceae</taxon>
        <taxon>Ursidibacter</taxon>
    </lineage>
</organism>
<dbReference type="GO" id="GO:0004834">
    <property type="term" value="F:tryptophan synthase activity"/>
    <property type="evidence" value="ECO:0007669"/>
    <property type="project" value="UniProtKB-EC"/>
</dbReference>
<evidence type="ECO:0000256" key="4">
    <source>
        <dbReference type="ARBA" id="ARBA00022822"/>
    </source>
</evidence>
<keyword evidence="5" id="KW-0057">Aromatic amino acid biosynthesis</keyword>
<comment type="catalytic activity">
    <reaction evidence="7">
        <text>(1S,2R)-1-C-(indol-3-yl)glycerol 3-phosphate + L-serine = D-glyceraldehyde 3-phosphate + L-tryptophan + H2O</text>
        <dbReference type="Rhea" id="RHEA:10532"/>
        <dbReference type="ChEBI" id="CHEBI:15377"/>
        <dbReference type="ChEBI" id="CHEBI:33384"/>
        <dbReference type="ChEBI" id="CHEBI:57912"/>
        <dbReference type="ChEBI" id="CHEBI:58866"/>
        <dbReference type="ChEBI" id="CHEBI:59776"/>
        <dbReference type="EC" id="4.2.1.20"/>
    </reaction>
</comment>
<evidence type="ECO:0000256" key="7">
    <source>
        <dbReference type="ARBA" id="ARBA00049047"/>
    </source>
</evidence>
<dbReference type="EMBL" id="JABULY010000003">
    <property type="protein sequence ID" value="MBV6531708.1"/>
    <property type="molecule type" value="Genomic_DNA"/>
</dbReference>
<dbReference type="InterPro" id="IPR002028">
    <property type="entry name" value="Trp_synthase_suA"/>
</dbReference>
<dbReference type="Pfam" id="PF00290">
    <property type="entry name" value="Trp_syntA"/>
    <property type="match status" value="1"/>
</dbReference>
<sequence length="41" mass="4250">MQGFGIAQPSQVKDALRLGAAGTISGSAIVKIIEHNLNNQT</sequence>
<dbReference type="SUPFAM" id="SSF51366">
    <property type="entry name" value="Ribulose-phoshate binding barrel"/>
    <property type="match status" value="1"/>
</dbReference>
<dbReference type="Proteomes" id="UP000732858">
    <property type="component" value="Unassembled WGS sequence"/>
</dbReference>
<dbReference type="InterPro" id="IPR011060">
    <property type="entry name" value="RibuloseP-bd_barrel"/>
</dbReference>
<dbReference type="EMBL" id="JABUMC010000023">
    <property type="protein sequence ID" value="MBV6547399.1"/>
    <property type="molecule type" value="Genomic_DNA"/>
</dbReference>
<evidence type="ECO:0000256" key="6">
    <source>
        <dbReference type="ARBA" id="ARBA00023239"/>
    </source>
</evidence>
<evidence type="ECO:0000313" key="8">
    <source>
        <dbReference type="EMBL" id="MBV6531708.1"/>
    </source>
</evidence>
<gene>
    <name evidence="8" type="ORF">HT657_06120</name>
    <name evidence="9" type="ORF">HT672_08950</name>
</gene>
<keyword evidence="6" id="KW-0456">Lyase</keyword>
<keyword evidence="4" id="KW-0822">Tryptophan biosynthesis</keyword>
<proteinExistence type="predicted"/>
<protein>
    <recommendedName>
        <fullName evidence="2">tryptophan synthase</fullName>
        <ecNumber evidence="2">4.2.1.20</ecNumber>
    </recommendedName>
</protein>
<name>A0A949T9I9_9PAST</name>
<dbReference type="InterPro" id="IPR013785">
    <property type="entry name" value="Aldolase_TIM"/>
</dbReference>
<dbReference type="EC" id="4.2.1.20" evidence="2"/>
<dbReference type="AlphaFoldDB" id="A0A949T9I9"/>
<evidence type="ECO:0000313" key="10">
    <source>
        <dbReference type="Proteomes" id="UP000732858"/>
    </source>
</evidence>
<keyword evidence="11" id="KW-1185">Reference proteome</keyword>
<dbReference type="Proteomes" id="UP001196379">
    <property type="component" value="Unassembled WGS sequence"/>
</dbReference>
<evidence type="ECO:0000256" key="1">
    <source>
        <dbReference type="ARBA" id="ARBA00004733"/>
    </source>
</evidence>
<evidence type="ECO:0000256" key="3">
    <source>
        <dbReference type="ARBA" id="ARBA00022605"/>
    </source>
</evidence>
<evidence type="ECO:0000256" key="2">
    <source>
        <dbReference type="ARBA" id="ARBA00012043"/>
    </source>
</evidence>
<evidence type="ECO:0000256" key="5">
    <source>
        <dbReference type="ARBA" id="ARBA00023141"/>
    </source>
</evidence>
<comment type="caution">
    <text evidence="9">The sequence shown here is derived from an EMBL/GenBank/DDBJ whole genome shotgun (WGS) entry which is preliminary data.</text>
</comment>
<evidence type="ECO:0000313" key="11">
    <source>
        <dbReference type="Proteomes" id="UP001196379"/>
    </source>
</evidence>
<accession>A0A949T9I9</accession>